<evidence type="ECO:0000313" key="1">
    <source>
        <dbReference type="EMBL" id="KAI3777502.1"/>
    </source>
</evidence>
<comment type="caution">
    <text evidence="1">The sequence shown here is derived from an EMBL/GenBank/DDBJ whole genome shotgun (WGS) entry which is preliminary data.</text>
</comment>
<gene>
    <name evidence="1" type="ORF">L1987_47302</name>
</gene>
<reference evidence="1 2" key="2">
    <citation type="journal article" date="2022" name="Mol. Ecol. Resour.">
        <title>The genomes of chicory, endive, great burdock and yacon provide insights into Asteraceae paleo-polyploidization history and plant inulin production.</title>
        <authorList>
            <person name="Fan W."/>
            <person name="Wang S."/>
            <person name="Wang H."/>
            <person name="Wang A."/>
            <person name="Jiang F."/>
            <person name="Liu H."/>
            <person name="Zhao H."/>
            <person name="Xu D."/>
            <person name="Zhang Y."/>
        </authorList>
    </citation>
    <scope>NUCLEOTIDE SEQUENCE [LARGE SCALE GENOMIC DNA]</scope>
    <source>
        <strain evidence="2">cv. Yunnan</strain>
        <tissue evidence="1">Leaves</tissue>
    </source>
</reference>
<evidence type="ECO:0000313" key="2">
    <source>
        <dbReference type="Proteomes" id="UP001056120"/>
    </source>
</evidence>
<sequence length="213" mass="25202">MLESVWVEFMATCSVNCQVILSCESTKRMELIMKGLQGKKSLYLRPNLPPFPNLLDHVFKLFSRPADDSSLLRIDFNKPSQSYIFYLQFFIAHHQPRKILDGNKIREVFFGLCDGWYSSCYIKKVQQHHLIEVKLLLQNQGELLKRGQLKRPYTGLHDCFKRIFKEEGFFSFWRGNQVTVIRYFPTQCCRRLILHSKVPTKVYLDGRRREMGI</sequence>
<protein>
    <submittedName>
        <fullName evidence="1">Uncharacterized protein</fullName>
    </submittedName>
</protein>
<dbReference type="Proteomes" id="UP001056120">
    <property type="component" value="Linkage Group LG15"/>
</dbReference>
<accession>A0ACB9G277</accession>
<keyword evidence="2" id="KW-1185">Reference proteome</keyword>
<name>A0ACB9G277_9ASTR</name>
<organism evidence="1 2">
    <name type="scientific">Smallanthus sonchifolius</name>
    <dbReference type="NCBI Taxonomy" id="185202"/>
    <lineage>
        <taxon>Eukaryota</taxon>
        <taxon>Viridiplantae</taxon>
        <taxon>Streptophyta</taxon>
        <taxon>Embryophyta</taxon>
        <taxon>Tracheophyta</taxon>
        <taxon>Spermatophyta</taxon>
        <taxon>Magnoliopsida</taxon>
        <taxon>eudicotyledons</taxon>
        <taxon>Gunneridae</taxon>
        <taxon>Pentapetalae</taxon>
        <taxon>asterids</taxon>
        <taxon>campanulids</taxon>
        <taxon>Asterales</taxon>
        <taxon>Asteraceae</taxon>
        <taxon>Asteroideae</taxon>
        <taxon>Heliantheae alliance</taxon>
        <taxon>Millerieae</taxon>
        <taxon>Smallanthus</taxon>
    </lineage>
</organism>
<reference evidence="2" key="1">
    <citation type="journal article" date="2022" name="Mol. Ecol. Resour.">
        <title>The genomes of chicory, endive, great burdock and yacon provide insights into Asteraceae palaeo-polyploidization history and plant inulin production.</title>
        <authorList>
            <person name="Fan W."/>
            <person name="Wang S."/>
            <person name="Wang H."/>
            <person name="Wang A."/>
            <person name="Jiang F."/>
            <person name="Liu H."/>
            <person name="Zhao H."/>
            <person name="Xu D."/>
            <person name="Zhang Y."/>
        </authorList>
    </citation>
    <scope>NUCLEOTIDE SEQUENCE [LARGE SCALE GENOMIC DNA]</scope>
    <source>
        <strain evidence="2">cv. Yunnan</strain>
    </source>
</reference>
<proteinExistence type="predicted"/>
<dbReference type="EMBL" id="CM042032">
    <property type="protein sequence ID" value="KAI3777502.1"/>
    <property type="molecule type" value="Genomic_DNA"/>
</dbReference>